<feature type="coiled-coil region" evidence="1">
    <location>
        <begin position="319"/>
        <end position="353"/>
    </location>
</feature>
<name>A0A3E5APE0_9FIRM</name>
<evidence type="ECO:0000256" key="1">
    <source>
        <dbReference type="SAM" id="Coils"/>
    </source>
</evidence>
<dbReference type="Proteomes" id="UP000260970">
    <property type="component" value="Unassembled WGS sequence"/>
</dbReference>
<dbReference type="EMBL" id="QSUG01000004">
    <property type="protein sequence ID" value="RGN24289.1"/>
    <property type="molecule type" value="Genomic_DNA"/>
</dbReference>
<evidence type="ECO:0000313" key="3">
    <source>
        <dbReference type="Proteomes" id="UP000260970"/>
    </source>
</evidence>
<dbReference type="RefSeq" id="WP_117690241.1">
    <property type="nucleotide sequence ID" value="NZ_QSUE01000004.1"/>
</dbReference>
<accession>A0A3E5APE0</accession>
<keyword evidence="1" id="KW-0175">Coiled coil</keyword>
<reference evidence="2 3" key="1">
    <citation type="submission" date="2018-08" db="EMBL/GenBank/DDBJ databases">
        <title>A genome reference for cultivated species of the human gut microbiota.</title>
        <authorList>
            <person name="Zou Y."/>
            <person name="Xue W."/>
            <person name="Luo G."/>
        </authorList>
    </citation>
    <scope>NUCLEOTIDE SEQUENCE [LARGE SCALE GENOMIC DNA]</scope>
    <source>
        <strain evidence="2 3">OM05-6AA</strain>
    </source>
</reference>
<protein>
    <recommendedName>
        <fullName evidence="4">DUF2326 domain-containing protein</fullName>
    </recommendedName>
</protein>
<evidence type="ECO:0000313" key="2">
    <source>
        <dbReference type="EMBL" id="RGN24289.1"/>
    </source>
</evidence>
<gene>
    <name evidence="2" type="ORF">DXB72_06185</name>
</gene>
<dbReference type="AlphaFoldDB" id="A0A3E5APE0"/>
<evidence type="ECO:0008006" key="4">
    <source>
        <dbReference type="Google" id="ProtNLM"/>
    </source>
</evidence>
<comment type="caution">
    <text evidence="2">The sequence shown here is derived from an EMBL/GenBank/DDBJ whole genome shotgun (WGS) entry which is preliminary data.</text>
</comment>
<organism evidence="2 3">
    <name type="scientific">Agathobacter rectalis</name>
    <dbReference type="NCBI Taxonomy" id="39491"/>
    <lineage>
        <taxon>Bacteria</taxon>
        <taxon>Bacillati</taxon>
        <taxon>Bacillota</taxon>
        <taxon>Clostridia</taxon>
        <taxon>Lachnospirales</taxon>
        <taxon>Lachnospiraceae</taxon>
        <taxon>Agathobacter</taxon>
    </lineage>
</organism>
<sequence>MKMIFKDLYIFSPSEKLGKYVSFEEGVNIISSNQVDGANVGKSVIMRSLYYALGAEVFFESKFAPKNKVFILKFAVDDYEYYIYRAASLFKLFDSNKKLISVATKSSELSKILEKITDFAVLLPDRVKGKLEITPPAFNYLLYYIDQDHHKGSKFESFDKLSQYQNFKENVLFYHFGVFDKDYFEIVREKEACEAAISECNKRHAVLDAMLQDIDSKLEVGGYSADLSALQKDVTRYKREYTDVVNRLNNSKNKLINFRNNLFDFQELLRETAAFKRKNDSAIKSIKKHTCPECGSVIDNTIELKSKKYNIAEDTIVVQNDLQISIHDLEEQIDKEEKIYQALLSELEQYESKLQINTGKINDILRYKGFCEIRDNVVGEISELDHNLSWESDRKKGISKRLKEYAAKKKKVETKYNVLMMNSKTKFGLDEIDPAKFENFKGTFSGSGSDTDIVTIIWYLTLIKLRNEFNPDAIKYPVVIDSPFNTEMDTEKEELLKAYLLENCEISGQFIMSGIGLDESIPESVGAKRIIIENERYHLLQKEDYNMYKELLETFCEME</sequence>
<proteinExistence type="predicted"/>